<evidence type="ECO:0000256" key="1">
    <source>
        <dbReference type="SAM" id="MobiDB-lite"/>
    </source>
</evidence>
<dbReference type="WBParaSite" id="SCUD_0002062601-mRNA-1">
    <property type="protein sequence ID" value="SCUD_0002062601-mRNA-1"/>
    <property type="gene ID" value="SCUD_0002062601"/>
</dbReference>
<sequence>LRIHTQQDHNTVNNLSRNTTDKKATRNHSSSHRHHHYTQQQTDIDKPDNTYTSRHNQHRIDKSKQLDKSKQKIGSLSRSTPSLNLAQVGMDDDMVELDDNENYTDNNPVSNHSPKRSRRNRTRTSEKNDRVRLLVKN</sequence>
<protein>
    <submittedName>
        <fullName evidence="4">Myb domain-containing protein</fullName>
    </submittedName>
</protein>
<dbReference type="STRING" id="6186.A0A183KZX5"/>
<reference evidence="2 3" key="2">
    <citation type="submission" date="2018-11" db="EMBL/GenBank/DDBJ databases">
        <authorList>
            <consortium name="Pathogen Informatics"/>
        </authorList>
    </citation>
    <scope>NUCLEOTIDE SEQUENCE [LARGE SCALE GENOMIC DNA]</scope>
    <source>
        <strain evidence="2">Dakar</strain>
        <strain evidence="3">Dakar, Senegal</strain>
    </source>
</reference>
<feature type="compositionally biased region" description="Polar residues" evidence="1">
    <location>
        <begin position="103"/>
        <end position="112"/>
    </location>
</feature>
<name>A0A183KZX5_9TREM</name>
<dbReference type="AlphaFoldDB" id="A0A183KZX5"/>
<evidence type="ECO:0000313" key="4">
    <source>
        <dbReference type="WBParaSite" id="SCUD_0002062601-mRNA-1"/>
    </source>
</evidence>
<evidence type="ECO:0000313" key="3">
    <source>
        <dbReference type="Proteomes" id="UP000279833"/>
    </source>
</evidence>
<proteinExistence type="predicted"/>
<reference evidence="4" key="1">
    <citation type="submission" date="2016-06" db="UniProtKB">
        <authorList>
            <consortium name="WormBaseParasite"/>
        </authorList>
    </citation>
    <scope>IDENTIFICATION</scope>
</reference>
<accession>A0A183KZX5</accession>
<feature type="compositionally biased region" description="Acidic residues" evidence="1">
    <location>
        <begin position="90"/>
        <end position="102"/>
    </location>
</feature>
<organism evidence="4">
    <name type="scientific">Schistosoma curassoni</name>
    <dbReference type="NCBI Taxonomy" id="6186"/>
    <lineage>
        <taxon>Eukaryota</taxon>
        <taxon>Metazoa</taxon>
        <taxon>Spiralia</taxon>
        <taxon>Lophotrochozoa</taxon>
        <taxon>Platyhelminthes</taxon>
        <taxon>Trematoda</taxon>
        <taxon>Digenea</taxon>
        <taxon>Strigeidida</taxon>
        <taxon>Schistosomatoidea</taxon>
        <taxon>Schistosomatidae</taxon>
        <taxon>Schistosoma</taxon>
    </lineage>
</organism>
<feature type="region of interest" description="Disordered" evidence="1">
    <location>
        <begin position="1"/>
        <end position="137"/>
    </location>
</feature>
<feature type="compositionally biased region" description="Basic and acidic residues" evidence="1">
    <location>
        <begin position="123"/>
        <end position="137"/>
    </location>
</feature>
<evidence type="ECO:0000313" key="2">
    <source>
        <dbReference type="EMBL" id="VDP72822.1"/>
    </source>
</evidence>
<feature type="compositionally biased region" description="Polar residues" evidence="1">
    <location>
        <begin position="8"/>
        <end position="18"/>
    </location>
</feature>
<gene>
    <name evidence="2" type="ORF">SCUD_LOCUS20622</name>
</gene>
<feature type="compositionally biased region" description="Basic residues" evidence="1">
    <location>
        <begin position="25"/>
        <end position="37"/>
    </location>
</feature>
<dbReference type="EMBL" id="UZAK01044687">
    <property type="protein sequence ID" value="VDP72822.1"/>
    <property type="molecule type" value="Genomic_DNA"/>
</dbReference>
<dbReference type="Proteomes" id="UP000279833">
    <property type="component" value="Unassembled WGS sequence"/>
</dbReference>
<feature type="compositionally biased region" description="Polar residues" evidence="1">
    <location>
        <begin position="74"/>
        <end position="85"/>
    </location>
</feature>
<keyword evidence="3" id="KW-1185">Reference proteome</keyword>
<feature type="compositionally biased region" description="Basic residues" evidence="1">
    <location>
        <begin position="113"/>
        <end position="122"/>
    </location>
</feature>
<feature type="compositionally biased region" description="Basic and acidic residues" evidence="1">
    <location>
        <begin position="58"/>
        <end position="70"/>
    </location>
</feature>